<proteinExistence type="inferred from homology"/>
<dbReference type="HOGENOM" id="CLU_672439_0_0_6"/>
<gene>
    <name evidence="9" type="ORF">OM33_17605</name>
</gene>
<evidence type="ECO:0000313" key="9">
    <source>
        <dbReference type="EMBL" id="AIY66907.1"/>
    </source>
</evidence>
<comment type="subcellular location">
    <subcellularLocation>
        <location evidence="1">Host membrane</location>
        <topology evidence="1">Multi-pass membrane protein</topology>
    </subcellularLocation>
</comment>
<keyword evidence="5" id="KW-0175">Coiled coil</keyword>
<feature type="coiled-coil region" evidence="5">
    <location>
        <begin position="76"/>
        <end position="130"/>
    </location>
</feature>
<dbReference type="InterPro" id="IPR006972">
    <property type="entry name" value="BipB-like_C"/>
</dbReference>
<feature type="region of interest" description="Disordered" evidence="6">
    <location>
        <begin position="34"/>
        <end position="57"/>
    </location>
</feature>
<feature type="coiled-coil region" evidence="5">
    <location>
        <begin position="331"/>
        <end position="358"/>
    </location>
</feature>
<evidence type="ECO:0000256" key="3">
    <source>
        <dbReference type="ARBA" id="ARBA00023026"/>
    </source>
</evidence>
<sequence length="409" mass="42268">MSVNSLGVGNTAFTQIFQEGMSAVMKSFSGINPSDASGVTSASNESGNPSIAEPDSDTTLSGIATMFIVLGKIKEIKDSTIAANKAELERVQAEQEDLMNEQIDKLNEQEENRLDQIEKAEKARKKAKQAGIFGKAFGFVTAIATTIGGMCSLAAGVLSGQPNLIAAGVALTAAGMCEVAAQICLALGEDKAAEILSYTAIALTVIGVGLLTYGAASGAAAGAAAGKEVAKEATEVAVKEGVKAAAKEAASEAAEEVIEQAAKAVVKEISQNVAEEVAEEAIERAAKNLCETMIKKQSDDMIKAAMGRTTWASSAASMGAQTGSGIISAEQADIQEALNKINLQVQLLESELVENEALVSKLESILQRFIAFIQSQSGTVVDIASILSDAAKNEMQASLSVLNNARASI</sequence>
<protein>
    <recommendedName>
        <fullName evidence="8">Translocator protein BipB-like C-terminal domain-containing protein</fullName>
    </recommendedName>
</protein>
<feature type="domain" description="Translocator protein BipB-like C-terminal" evidence="8">
    <location>
        <begin position="79"/>
        <end position="382"/>
    </location>
</feature>
<keyword evidence="3" id="KW-0843">Virulence</keyword>
<keyword evidence="2" id="KW-1043">Host membrane</keyword>
<evidence type="ECO:0000259" key="8">
    <source>
        <dbReference type="Pfam" id="PF04888"/>
    </source>
</evidence>
<dbReference type="Pfam" id="PF04888">
    <property type="entry name" value="SseC"/>
    <property type="match status" value="1"/>
</dbReference>
<dbReference type="Proteomes" id="UP000030341">
    <property type="component" value="Chromosome 2"/>
</dbReference>
<evidence type="ECO:0000256" key="6">
    <source>
        <dbReference type="SAM" id="MobiDB-lite"/>
    </source>
</evidence>
<organism evidence="9 10">
    <name type="scientific">Pseudoalteromonas piratica</name>
    <dbReference type="NCBI Taxonomy" id="1348114"/>
    <lineage>
        <taxon>Bacteria</taxon>
        <taxon>Pseudomonadati</taxon>
        <taxon>Pseudomonadota</taxon>
        <taxon>Gammaproteobacteria</taxon>
        <taxon>Alteromonadales</taxon>
        <taxon>Pseudoalteromonadaceae</taxon>
        <taxon>Pseudoalteromonas</taxon>
    </lineage>
</organism>
<evidence type="ECO:0000256" key="2">
    <source>
        <dbReference type="ARBA" id="ARBA00022870"/>
    </source>
</evidence>
<accession>A0A0A7ELQ6</accession>
<evidence type="ECO:0000256" key="7">
    <source>
        <dbReference type="SAM" id="Phobius"/>
    </source>
</evidence>
<feature type="transmembrane region" description="Helical" evidence="7">
    <location>
        <begin position="132"/>
        <end position="158"/>
    </location>
</feature>
<dbReference type="GO" id="GO:0033644">
    <property type="term" value="C:host cell membrane"/>
    <property type="evidence" value="ECO:0007669"/>
    <property type="project" value="UniProtKB-SubCell"/>
</dbReference>
<dbReference type="AlphaFoldDB" id="A0A0A7ELQ6"/>
<keyword evidence="7" id="KW-0812">Transmembrane</keyword>
<reference evidence="9 10" key="1">
    <citation type="submission" date="2014-11" db="EMBL/GenBank/DDBJ databases">
        <title>Complete Genome Sequence of Pseudoalteromonas sp. Strain OCN003 Isolated from Kaneohe Bay, Oahu, Hawaii.</title>
        <authorList>
            <person name="Beurmann S."/>
            <person name="Videau P."/>
            <person name="Ushijima B."/>
            <person name="Smith A.M."/>
            <person name="Aeby G.S."/>
            <person name="Callahan S.M."/>
            <person name="Belcaid M."/>
        </authorList>
    </citation>
    <scope>NUCLEOTIDE SEQUENCE [LARGE SCALE GENOMIC DNA]</scope>
    <source>
        <strain evidence="9 10">OCN003</strain>
    </source>
</reference>
<evidence type="ECO:0000313" key="10">
    <source>
        <dbReference type="Proteomes" id="UP000030341"/>
    </source>
</evidence>
<comment type="similarity">
    <text evidence="4">Belongs to the SctE/SipB/YopB family.</text>
</comment>
<name>A0A0A7ELQ6_9GAMM</name>
<evidence type="ECO:0000256" key="4">
    <source>
        <dbReference type="ARBA" id="ARBA00035640"/>
    </source>
</evidence>
<feature type="transmembrane region" description="Helical" evidence="7">
    <location>
        <begin position="164"/>
        <end position="188"/>
    </location>
</feature>
<dbReference type="eggNOG" id="COG5613">
    <property type="taxonomic scope" value="Bacteria"/>
</dbReference>
<keyword evidence="10" id="KW-1185">Reference proteome</keyword>
<feature type="transmembrane region" description="Helical" evidence="7">
    <location>
        <begin position="195"/>
        <end position="216"/>
    </location>
</feature>
<dbReference type="STRING" id="1348114.OM33_17605"/>
<feature type="compositionally biased region" description="Polar residues" evidence="6">
    <location>
        <begin position="34"/>
        <end position="49"/>
    </location>
</feature>
<keyword evidence="7" id="KW-0472">Membrane</keyword>
<evidence type="ECO:0000256" key="5">
    <source>
        <dbReference type="SAM" id="Coils"/>
    </source>
</evidence>
<dbReference type="RefSeq" id="WP_040135526.1">
    <property type="nucleotide sequence ID" value="NZ_CP009889.1"/>
</dbReference>
<dbReference type="EMBL" id="CP009889">
    <property type="protein sequence ID" value="AIY66907.1"/>
    <property type="molecule type" value="Genomic_DNA"/>
</dbReference>
<evidence type="ECO:0000256" key="1">
    <source>
        <dbReference type="ARBA" id="ARBA00004301"/>
    </source>
</evidence>
<keyword evidence="7" id="KW-1133">Transmembrane helix</keyword>
<dbReference type="KEGG" id="pseo:OM33_17605"/>